<keyword evidence="3" id="KW-1185">Reference proteome</keyword>
<name>A0A839RRX6_9ACTN</name>
<organism evidence="2 3">
    <name type="scientific">Hoyosella altamirensis</name>
    <dbReference type="NCBI Taxonomy" id="616997"/>
    <lineage>
        <taxon>Bacteria</taxon>
        <taxon>Bacillati</taxon>
        <taxon>Actinomycetota</taxon>
        <taxon>Actinomycetes</taxon>
        <taxon>Mycobacteriales</taxon>
        <taxon>Hoyosellaceae</taxon>
        <taxon>Hoyosella</taxon>
    </lineage>
</organism>
<evidence type="ECO:0000313" key="2">
    <source>
        <dbReference type="EMBL" id="MBB3039069.1"/>
    </source>
</evidence>
<evidence type="ECO:0008006" key="4">
    <source>
        <dbReference type="Google" id="ProtNLM"/>
    </source>
</evidence>
<comment type="caution">
    <text evidence="2">The sequence shown here is derived from an EMBL/GenBank/DDBJ whole genome shotgun (WGS) entry which is preliminary data.</text>
</comment>
<gene>
    <name evidence="2" type="ORF">FHU29_003538</name>
</gene>
<evidence type="ECO:0000256" key="1">
    <source>
        <dbReference type="SAM" id="Phobius"/>
    </source>
</evidence>
<protein>
    <recommendedName>
        <fullName evidence="4">DUF4233 domain-containing protein</fullName>
    </recommendedName>
</protein>
<dbReference type="InterPro" id="IPR025327">
    <property type="entry name" value="DUF4233"/>
</dbReference>
<proteinExistence type="predicted"/>
<feature type="transmembrane region" description="Helical" evidence="1">
    <location>
        <begin position="77"/>
        <end position="109"/>
    </location>
</feature>
<keyword evidence="1" id="KW-0812">Transmembrane</keyword>
<dbReference type="Proteomes" id="UP000567922">
    <property type="component" value="Unassembled WGS sequence"/>
</dbReference>
<keyword evidence="1" id="KW-1133">Transmembrane helix</keyword>
<keyword evidence="1" id="KW-0472">Membrane</keyword>
<dbReference type="Pfam" id="PF14017">
    <property type="entry name" value="DUF4233"/>
    <property type="match status" value="1"/>
</dbReference>
<dbReference type="AlphaFoldDB" id="A0A839RRX6"/>
<dbReference type="OrthoDB" id="4773077at2"/>
<feature type="transmembrane region" description="Helical" evidence="1">
    <location>
        <begin position="20"/>
        <end position="38"/>
    </location>
</feature>
<reference evidence="2 3" key="1">
    <citation type="submission" date="2020-08" db="EMBL/GenBank/DDBJ databases">
        <title>Sequencing the genomes of 1000 actinobacteria strains.</title>
        <authorList>
            <person name="Klenk H.-P."/>
        </authorList>
    </citation>
    <scope>NUCLEOTIDE SEQUENCE [LARGE SCALE GENOMIC DNA]</scope>
    <source>
        <strain evidence="2 3">DSM 45258</strain>
    </source>
</reference>
<evidence type="ECO:0000313" key="3">
    <source>
        <dbReference type="Proteomes" id="UP000567922"/>
    </source>
</evidence>
<dbReference type="EMBL" id="JACHWS010000003">
    <property type="protein sequence ID" value="MBB3039069.1"/>
    <property type="molecule type" value="Genomic_DNA"/>
</dbReference>
<feature type="transmembrane region" description="Helical" evidence="1">
    <location>
        <begin position="45"/>
        <end position="65"/>
    </location>
</feature>
<accession>A0A839RRX6</accession>
<sequence>MTDAVPPPAKDPWKGLRGVMAGTLILQAIVVMLALPVVWRVGDGITWFSGSYVIGLAVLMILGAGLQGRPWALKFDIALQVLMVGTFVISVALGILGLIFAAVWGYILYLRNDLQSRIKAGLLPSQQISAAENAEGSEGAEGERK</sequence>